<dbReference type="Pfam" id="PF00378">
    <property type="entry name" value="ECH_1"/>
    <property type="match status" value="1"/>
</dbReference>
<dbReference type="NCBIfam" id="NF004635">
    <property type="entry name" value="PRK05981.1"/>
    <property type="match status" value="1"/>
</dbReference>
<dbReference type="PANTHER" id="PTHR43459">
    <property type="entry name" value="ENOYL-COA HYDRATASE"/>
    <property type="match status" value="1"/>
</dbReference>
<dbReference type="CDD" id="cd06558">
    <property type="entry name" value="crotonase-like"/>
    <property type="match status" value="1"/>
</dbReference>
<sequence length="280" mass="30238">MRKQDRRRPAAFPEEQDVSDSWISSRTENGVGVIALDRPEVLNALSPGMVTAFSAALHAMTEPGSGVRALVVTGAGRAFCSGASLSEGDGNAVTTTRAQGVLQQVYHPFLRALRDCPVPVVTAVNGPAVGAGMSVALMGDIITCARSAYFLQAFRRIGLVPDCGSSWLLPRLVGQARARELSLLGEKLSAETALEWGLVNRVYDDATFMDDTMALARQLADGPVRALGRIRRLYWQSPVNGFEDQLNLEDELQFAATFDPEAAEGVAAFREKRPADFRKV</sequence>
<dbReference type="RefSeq" id="WP_310455282.1">
    <property type="nucleotide sequence ID" value="NZ_JAVKPH010000001.1"/>
</dbReference>
<dbReference type="Gene3D" id="1.10.12.10">
    <property type="entry name" value="Lyase 2-enoyl-coa Hydratase, Chain A, domain 2"/>
    <property type="match status" value="1"/>
</dbReference>
<keyword evidence="4" id="KW-1185">Reference proteome</keyword>
<comment type="similarity">
    <text evidence="1">Belongs to the enoyl-CoA hydratase/isomerase family.</text>
</comment>
<reference evidence="3 4" key="1">
    <citation type="submission" date="2023-09" db="EMBL/GenBank/DDBJ databases">
        <title>Xinfangfangia sedmenti sp. nov., isolated the sedment.</title>
        <authorList>
            <person name="Xu L."/>
        </authorList>
    </citation>
    <scope>NUCLEOTIDE SEQUENCE [LARGE SCALE GENOMIC DNA]</scope>
    <source>
        <strain evidence="3 4">LG-4</strain>
    </source>
</reference>
<evidence type="ECO:0000313" key="3">
    <source>
        <dbReference type="EMBL" id="MDR5651210.1"/>
    </source>
</evidence>
<dbReference type="InterPro" id="IPR001753">
    <property type="entry name" value="Enoyl-CoA_hydra/iso"/>
</dbReference>
<feature type="region of interest" description="Disordered" evidence="2">
    <location>
        <begin position="1"/>
        <end position="20"/>
    </location>
</feature>
<dbReference type="Gene3D" id="3.90.226.10">
    <property type="entry name" value="2-enoyl-CoA Hydratase, Chain A, domain 1"/>
    <property type="match status" value="1"/>
</dbReference>
<dbReference type="SUPFAM" id="SSF52096">
    <property type="entry name" value="ClpP/crotonase"/>
    <property type="match status" value="1"/>
</dbReference>
<dbReference type="Proteomes" id="UP001247754">
    <property type="component" value="Unassembled WGS sequence"/>
</dbReference>
<organism evidence="3 4">
    <name type="scientific">Ruixingdingia sedimenti</name>
    <dbReference type="NCBI Taxonomy" id="3073604"/>
    <lineage>
        <taxon>Bacteria</taxon>
        <taxon>Pseudomonadati</taxon>
        <taxon>Pseudomonadota</taxon>
        <taxon>Alphaproteobacteria</taxon>
        <taxon>Rhodobacterales</taxon>
        <taxon>Paracoccaceae</taxon>
        <taxon>Ruixingdingia</taxon>
    </lineage>
</organism>
<name>A0ABU1F2X2_9RHOB</name>
<evidence type="ECO:0000313" key="4">
    <source>
        <dbReference type="Proteomes" id="UP001247754"/>
    </source>
</evidence>
<dbReference type="EMBL" id="JAVKPH010000001">
    <property type="protein sequence ID" value="MDR5651210.1"/>
    <property type="molecule type" value="Genomic_DNA"/>
</dbReference>
<protein>
    <submittedName>
        <fullName evidence="3">Enoyl-CoA hydratase/isomerase</fullName>
    </submittedName>
</protein>
<gene>
    <name evidence="3" type="ORF">RGD00_01210</name>
</gene>
<dbReference type="InterPro" id="IPR014748">
    <property type="entry name" value="Enoyl-CoA_hydra_C"/>
</dbReference>
<proteinExistence type="inferred from homology"/>
<dbReference type="PANTHER" id="PTHR43459:SF1">
    <property type="entry name" value="EG:BACN32G11.4 PROTEIN"/>
    <property type="match status" value="1"/>
</dbReference>
<evidence type="ECO:0000256" key="2">
    <source>
        <dbReference type="SAM" id="MobiDB-lite"/>
    </source>
</evidence>
<comment type="caution">
    <text evidence="3">The sequence shown here is derived from an EMBL/GenBank/DDBJ whole genome shotgun (WGS) entry which is preliminary data.</text>
</comment>
<dbReference type="InterPro" id="IPR029045">
    <property type="entry name" value="ClpP/crotonase-like_dom_sf"/>
</dbReference>
<accession>A0ABU1F2X2</accession>
<evidence type="ECO:0000256" key="1">
    <source>
        <dbReference type="ARBA" id="ARBA00005254"/>
    </source>
</evidence>